<feature type="repeat" description="PPR" evidence="2">
    <location>
        <begin position="274"/>
        <end position="308"/>
    </location>
</feature>
<feature type="repeat" description="PPR" evidence="2">
    <location>
        <begin position="173"/>
        <end position="203"/>
    </location>
</feature>
<dbReference type="FunFam" id="1.25.40.10:FF:001093">
    <property type="entry name" value="Pentatricopeptide repeat-containing protein At2g34400"/>
    <property type="match status" value="1"/>
</dbReference>
<evidence type="ECO:0000313" key="5">
    <source>
        <dbReference type="Proteomes" id="UP000245207"/>
    </source>
</evidence>
<dbReference type="GO" id="GO:0099402">
    <property type="term" value="P:plant organ development"/>
    <property type="evidence" value="ECO:0007669"/>
    <property type="project" value="UniProtKB-ARBA"/>
</dbReference>
<sequence length="736" mass="83442">MNKINLSNLRSLLDKCTKNNTLQITQIHAQAITQNLFNTHQVFACKLLNFYAKKLKNPTKAHKIFNQIQSPDIISWSSIMQLYLNTQQPMKTISLFSDMIMAMQLKPDGHCAVAAISACGHAKNLAVGKVVHGMVLRYELDGVIVWNALVDMYARNGRVEMGRKVFELMGVKDVASWTSLVNGYVMSGDIMAARRVFDEMPERNVVSWTAMIVGYVRSKKVVDGLRLFKEMRKKDFPSCVTIVAVLSGCADVGAVYFGGALHGYVVKVASLVSDVSVNNAMIDMYCKGGSVELARKVFREMKQKDVFSWTSLISGLALHGEGRSTVEVFNDMVSSGLIPNEVTFLSVLSACGHRGLINEGKSLFDKMVHRYGIKPTIKHYGCMVDLYCRAGDVDEAMELINRMPMEPDAVIWRSILSVCMIKRDLRLAEIAAKKVLELEPYDDGVYILLWNVYRSTNKWEDALKTRKLMRTQNIRKMPGCSWIEINGFVHEFTAENTIFTLPRINPTNTNSRRKEPEQCRHENTKSADPRTQLSRTASTRPSTTGTKLAQKNWTLAPVHPFEILLLEIQKMITEFQKLIPDPTYSTGKLCYCGISTDSKRAGDVDKAMELIYRMPMEPDAVIWRSILSVCMIKRDLQLAEIAAKKVLDLEPYDDGVYILLWNVYRSTNKWEDALKTRKLMRTQNIRKMPGCSWIEINGFVHEFTAENTMYQLATDMQTILEVLAEQSRSIHDHLTL</sequence>
<feature type="compositionally biased region" description="Polar residues" evidence="3">
    <location>
        <begin position="529"/>
        <end position="546"/>
    </location>
</feature>
<comment type="caution">
    <text evidence="4">The sequence shown here is derived from an EMBL/GenBank/DDBJ whole genome shotgun (WGS) entry which is preliminary data.</text>
</comment>
<keyword evidence="1" id="KW-0677">Repeat</keyword>
<name>A0A2U1MAU2_ARTAN</name>
<dbReference type="InterPro" id="IPR046960">
    <property type="entry name" value="PPR_At4g14850-like_plant"/>
</dbReference>
<dbReference type="SUPFAM" id="SSF48452">
    <property type="entry name" value="TPR-like"/>
    <property type="match status" value="1"/>
</dbReference>
<dbReference type="GO" id="GO:0009451">
    <property type="term" value="P:RNA modification"/>
    <property type="evidence" value="ECO:0007669"/>
    <property type="project" value="InterPro"/>
</dbReference>
<dbReference type="EMBL" id="PKPP01005911">
    <property type="protein sequence ID" value="PWA58369.1"/>
    <property type="molecule type" value="Genomic_DNA"/>
</dbReference>
<protein>
    <submittedName>
        <fullName evidence="4">Pentatricopeptide repeat-containing protein</fullName>
    </submittedName>
</protein>
<dbReference type="NCBIfam" id="TIGR00756">
    <property type="entry name" value="PPR"/>
    <property type="match status" value="7"/>
</dbReference>
<feature type="repeat" description="PPR" evidence="2">
    <location>
        <begin position="142"/>
        <end position="172"/>
    </location>
</feature>
<dbReference type="FunFam" id="1.25.40.10:FF:000158">
    <property type="entry name" value="pentatricopeptide repeat-containing protein At2g33680"/>
    <property type="match status" value="1"/>
</dbReference>
<reference evidence="4 5" key="1">
    <citation type="journal article" date="2018" name="Mol. Plant">
        <title>The genome of Artemisia annua provides insight into the evolution of Asteraceae family and artemisinin biosynthesis.</title>
        <authorList>
            <person name="Shen Q."/>
            <person name="Zhang L."/>
            <person name="Liao Z."/>
            <person name="Wang S."/>
            <person name="Yan T."/>
            <person name="Shi P."/>
            <person name="Liu M."/>
            <person name="Fu X."/>
            <person name="Pan Q."/>
            <person name="Wang Y."/>
            <person name="Lv Z."/>
            <person name="Lu X."/>
            <person name="Zhang F."/>
            <person name="Jiang W."/>
            <person name="Ma Y."/>
            <person name="Chen M."/>
            <person name="Hao X."/>
            <person name="Li L."/>
            <person name="Tang Y."/>
            <person name="Lv G."/>
            <person name="Zhou Y."/>
            <person name="Sun X."/>
            <person name="Brodelius P.E."/>
            <person name="Rose J.K.C."/>
            <person name="Tang K."/>
        </authorList>
    </citation>
    <scope>NUCLEOTIDE SEQUENCE [LARGE SCALE GENOMIC DNA]</scope>
    <source>
        <strain evidence="5">cv. Huhao1</strain>
        <tissue evidence="4">Leaf</tissue>
    </source>
</reference>
<proteinExistence type="predicted"/>
<evidence type="ECO:0000313" key="4">
    <source>
        <dbReference type="EMBL" id="PWA58369.1"/>
    </source>
</evidence>
<evidence type="ECO:0000256" key="3">
    <source>
        <dbReference type="SAM" id="MobiDB-lite"/>
    </source>
</evidence>
<feature type="region of interest" description="Disordered" evidence="3">
    <location>
        <begin position="503"/>
        <end position="546"/>
    </location>
</feature>
<gene>
    <name evidence="4" type="ORF">CTI12_AA382050</name>
</gene>
<dbReference type="Proteomes" id="UP000245207">
    <property type="component" value="Unassembled WGS sequence"/>
</dbReference>
<dbReference type="Pfam" id="PF01535">
    <property type="entry name" value="PPR"/>
    <property type="match status" value="1"/>
</dbReference>
<feature type="compositionally biased region" description="Basic and acidic residues" evidence="3">
    <location>
        <begin position="512"/>
        <end position="528"/>
    </location>
</feature>
<evidence type="ECO:0000256" key="2">
    <source>
        <dbReference type="PROSITE-ProRule" id="PRU00708"/>
    </source>
</evidence>
<dbReference type="PANTHER" id="PTHR47926:SF497">
    <property type="entry name" value="TETRATRICOPEPTIDE-LIKE HELICAL DOMAIN SUPERFAMILY"/>
    <property type="match status" value="1"/>
</dbReference>
<feature type="repeat" description="PPR" evidence="2">
    <location>
        <begin position="376"/>
        <end position="406"/>
    </location>
</feature>
<dbReference type="PROSITE" id="PS51375">
    <property type="entry name" value="PPR"/>
    <property type="match status" value="6"/>
</dbReference>
<dbReference type="GO" id="GO:0003723">
    <property type="term" value="F:RNA binding"/>
    <property type="evidence" value="ECO:0007669"/>
    <property type="project" value="InterPro"/>
</dbReference>
<dbReference type="PANTHER" id="PTHR47926">
    <property type="entry name" value="PENTATRICOPEPTIDE REPEAT-CONTAINING PROTEIN"/>
    <property type="match status" value="1"/>
</dbReference>
<dbReference type="Pfam" id="PF20431">
    <property type="entry name" value="E_motif"/>
    <property type="match status" value="2"/>
</dbReference>
<accession>A0A2U1MAU2</accession>
<dbReference type="InterPro" id="IPR046848">
    <property type="entry name" value="E_motif"/>
</dbReference>
<dbReference type="AlphaFoldDB" id="A0A2U1MAU2"/>
<dbReference type="InterPro" id="IPR011990">
    <property type="entry name" value="TPR-like_helical_dom_sf"/>
</dbReference>
<evidence type="ECO:0000256" key="1">
    <source>
        <dbReference type="ARBA" id="ARBA00022737"/>
    </source>
</evidence>
<feature type="repeat" description="PPR" evidence="2">
    <location>
        <begin position="340"/>
        <end position="375"/>
    </location>
</feature>
<keyword evidence="5" id="KW-1185">Reference proteome</keyword>
<dbReference type="InterPro" id="IPR002885">
    <property type="entry name" value="PPR_rpt"/>
</dbReference>
<dbReference type="Pfam" id="PF13041">
    <property type="entry name" value="PPR_2"/>
    <property type="match status" value="2"/>
</dbReference>
<dbReference type="OrthoDB" id="726582at2759"/>
<dbReference type="Pfam" id="PF12854">
    <property type="entry name" value="PPR_1"/>
    <property type="match status" value="1"/>
</dbReference>
<dbReference type="Gene3D" id="1.25.40.10">
    <property type="entry name" value="Tetratricopeptide repeat domain"/>
    <property type="match status" value="4"/>
</dbReference>
<organism evidence="4 5">
    <name type="scientific">Artemisia annua</name>
    <name type="common">Sweet wormwood</name>
    <dbReference type="NCBI Taxonomy" id="35608"/>
    <lineage>
        <taxon>Eukaryota</taxon>
        <taxon>Viridiplantae</taxon>
        <taxon>Streptophyta</taxon>
        <taxon>Embryophyta</taxon>
        <taxon>Tracheophyta</taxon>
        <taxon>Spermatophyta</taxon>
        <taxon>Magnoliopsida</taxon>
        <taxon>eudicotyledons</taxon>
        <taxon>Gunneridae</taxon>
        <taxon>Pentapetalae</taxon>
        <taxon>asterids</taxon>
        <taxon>campanulids</taxon>
        <taxon>Asterales</taxon>
        <taxon>Asteraceae</taxon>
        <taxon>Asteroideae</taxon>
        <taxon>Anthemideae</taxon>
        <taxon>Artemisiinae</taxon>
        <taxon>Artemisia</taxon>
    </lineage>
</organism>
<feature type="repeat" description="PPR" evidence="2">
    <location>
        <begin position="204"/>
        <end position="238"/>
    </location>
</feature>